<dbReference type="InterPro" id="IPR042267">
    <property type="entry name" value="VTC_sf"/>
</dbReference>
<evidence type="ECO:0000259" key="1">
    <source>
        <dbReference type="Pfam" id="PF09359"/>
    </source>
</evidence>
<dbReference type="InterPro" id="IPR018966">
    <property type="entry name" value="VTC_domain"/>
</dbReference>
<dbReference type="GO" id="GO:0006799">
    <property type="term" value="P:polyphosphate biosynthetic process"/>
    <property type="evidence" value="ECO:0007669"/>
    <property type="project" value="UniProtKB-ARBA"/>
</dbReference>
<dbReference type="EMBL" id="CP046996">
    <property type="protein sequence ID" value="QGZ99305.1"/>
    <property type="molecule type" value="Genomic_DNA"/>
</dbReference>
<feature type="domain" description="VTC" evidence="1">
    <location>
        <begin position="5"/>
        <end position="222"/>
    </location>
</feature>
<dbReference type="Proteomes" id="UP000430508">
    <property type="component" value="Chromosome"/>
</dbReference>
<dbReference type="AlphaFoldDB" id="A0A857DGD5"/>
<evidence type="ECO:0000313" key="2">
    <source>
        <dbReference type="EMBL" id="QGZ99305.1"/>
    </source>
</evidence>
<organism evidence="2 3">
    <name type="scientific">Dehalobacter restrictus</name>
    <dbReference type="NCBI Taxonomy" id="55583"/>
    <lineage>
        <taxon>Bacteria</taxon>
        <taxon>Bacillati</taxon>
        <taxon>Bacillota</taxon>
        <taxon>Clostridia</taxon>
        <taxon>Eubacteriales</taxon>
        <taxon>Desulfitobacteriaceae</taxon>
        <taxon>Dehalobacter</taxon>
    </lineage>
</organism>
<dbReference type="RefSeq" id="WP_019224881.1">
    <property type="nucleotide sequence ID" value="NZ_CP046996.1"/>
</dbReference>
<sequence length="226" mass="26049">MSKYRQEIKMSINNFDRAVLVNRLNRVLPKDKHTGPEGFNTVRSLYFDDINDTALLEKLIGAKYREKFRIRTYDHSTAIIRLEKKVKNDGSGFKESAILTEEECQDLINGNYQFLKNCPEAVCRHLYTKMRTGLFKPKTIVEYQRQAYIWEPGRVRITIDGDVKTGLAATSFLDFTTPLAYALASDTAILEIKYDCYLPSHIANLIQLDSRQKAAISKYVLCRKYG</sequence>
<reference evidence="2 3" key="1">
    <citation type="submission" date="2019-12" db="EMBL/GenBank/DDBJ databases">
        <title>Sequence classification of anaerobic respiratory reductive dehalogenases: First we see many, then we see few.</title>
        <authorList>
            <person name="Molenda O."/>
            <person name="Puentes Jacome L.A."/>
            <person name="Cao X."/>
            <person name="Nesbo C.L."/>
            <person name="Tang S."/>
            <person name="Morson N."/>
            <person name="Patron J."/>
            <person name="Lomheim L."/>
            <person name="Wishart D.S."/>
            <person name="Edwards E.A."/>
        </authorList>
    </citation>
    <scope>NUCLEOTIDE SEQUENCE [LARGE SCALE GENOMIC DNA]</scope>
    <source>
        <strain evidence="2 3">12DCA</strain>
    </source>
</reference>
<protein>
    <submittedName>
        <fullName evidence="2">VTC domain-containing protein</fullName>
    </submittedName>
</protein>
<proteinExistence type="predicted"/>
<gene>
    <name evidence="2" type="ORF">GQ588_00765</name>
</gene>
<accession>A0A857DGD5</accession>
<dbReference type="CDD" id="cd07750">
    <property type="entry name" value="PolyPPase_VTC_like"/>
    <property type="match status" value="1"/>
</dbReference>
<dbReference type="Pfam" id="PF09359">
    <property type="entry name" value="VTC"/>
    <property type="match status" value="1"/>
</dbReference>
<name>A0A857DGD5_9FIRM</name>
<evidence type="ECO:0000313" key="3">
    <source>
        <dbReference type="Proteomes" id="UP000430508"/>
    </source>
</evidence>
<dbReference type="Gene3D" id="3.20.100.30">
    <property type="entry name" value="VTC, catalytic tunnel domain"/>
    <property type="match status" value="1"/>
</dbReference>